<organism evidence="1">
    <name type="scientific">uncultured Gemmatimonadota bacterium</name>
    <dbReference type="NCBI Taxonomy" id="203437"/>
    <lineage>
        <taxon>Bacteria</taxon>
        <taxon>Pseudomonadati</taxon>
        <taxon>Gemmatimonadota</taxon>
        <taxon>environmental samples</taxon>
    </lineage>
</organism>
<gene>
    <name evidence="1" type="ORF">AVDCRST_MAG89-2402</name>
</gene>
<accession>A0A6J4LLU5</accession>
<sequence>MGRAVQPRRRPSSHFDRVFPLPPERMSEAIPDVVRTFLAHNIESAELLETLLLIHSQPEQDWSPEDVARSIYTVPAGATRRLEQLVGLGLARSDGAGTPVYRYTPSTPRLRDEVDALAAAYRQHRVAVINLIYNQPPDPVRSFADAFKLRKG</sequence>
<protein>
    <submittedName>
        <fullName evidence="1">Uncharacterized protein</fullName>
    </submittedName>
</protein>
<proteinExistence type="predicted"/>
<dbReference type="AlphaFoldDB" id="A0A6J4LLU5"/>
<dbReference type="EMBL" id="CADCTV010000504">
    <property type="protein sequence ID" value="CAA9336328.1"/>
    <property type="molecule type" value="Genomic_DNA"/>
</dbReference>
<reference evidence="1" key="1">
    <citation type="submission" date="2020-02" db="EMBL/GenBank/DDBJ databases">
        <authorList>
            <person name="Meier V. D."/>
        </authorList>
    </citation>
    <scope>NUCLEOTIDE SEQUENCE</scope>
    <source>
        <strain evidence="1">AVDCRST_MAG89</strain>
    </source>
</reference>
<name>A0A6J4LLU5_9BACT</name>
<evidence type="ECO:0000313" key="1">
    <source>
        <dbReference type="EMBL" id="CAA9336328.1"/>
    </source>
</evidence>